<feature type="region of interest" description="Disordered" evidence="1">
    <location>
        <begin position="1"/>
        <end position="66"/>
    </location>
</feature>
<comment type="caution">
    <text evidence="2">The sequence shown here is derived from an EMBL/GenBank/DDBJ whole genome shotgun (WGS) entry which is preliminary data.</text>
</comment>
<evidence type="ECO:0000256" key="1">
    <source>
        <dbReference type="SAM" id="MobiDB-lite"/>
    </source>
</evidence>
<protein>
    <submittedName>
        <fullName evidence="2">Uncharacterized protein</fullName>
    </submittedName>
</protein>
<sequence length="160" mass="17513">MNDLDLLTLEVQQDQPVREPRVLIEIPHQQSTGQPPAFQHGQSPTMSGSDSRTPPQPHRPVASDPEVKNLAMMSDDGGLADALTFLCPPVTQAQTAEERRRSDENDAYIVRHENACAAHPRHMPRIKPGGATAHHGLPRQADRLQMTSGLAVSVQDVLPQ</sequence>
<keyword evidence="3" id="KW-1185">Reference proteome</keyword>
<name>A0A5M3Y2T5_9ACTN</name>
<evidence type="ECO:0000313" key="3">
    <source>
        <dbReference type="Proteomes" id="UP000377595"/>
    </source>
</evidence>
<dbReference type="Proteomes" id="UP000377595">
    <property type="component" value="Unassembled WGS sequence"/>
</dbReference>
<organism evidence="2 3">
    <name type="scientific">Acrocarpospora pleiomorpha</name>
    <dbReference type="NCBI Taxonomy" id="90975"/>
    <lineage>
        <taxon>Bacteria</taxon>
        <taxon>Bacillati</taxon>
        <taxon>Actinomycetota</taxon>
        <taxon>Actinomycetes</taxon>
        <taxon>Streptosporangiales</taxon>
        <taxon>Streptosporangiaceae</taxon>
        <taxon>Acrocarpospora</taxon>
    </lineage>
</organism>
<feature type="region of interest" description="Disordered" evidence="1">
    <location>
        <begin position="119"/>
        <end position="160"/>
    </location>
</feature>
<feature type="compositionally biased region" description="Polar residues" evidence="1">
    <location>
        <begin position="28"/>
        <end position="53"/>
    </location>
</feature>
<dbReference type="EMBL" id="BLAF01000080">
    <property type="protein sequence ID" value="GES26133.1"/>
    <property type="molecule type" value="Genomic_DNA"/>
</dbReference>
<evidence type="ECO:0000313" key="2">
    <source>
        <dbReference type="EMBL" id="GES26133.1"/>
    </source>
</evidence>
<proteinExistence type="predicted"/>
<gene>
    <name evidence="2" type="ORF">Aple_090320</name>
</gene>
<accession>A0A5M3Y2T5</accession>
<reference evidence="2 3" key="1">
    <citation type="submission" date="2019-10" db="EMBL/GenBank/DDBJ databases">
        <title>Whole genome shotgun sequence of Acrocarpospora pleiomorpha NBRC 16267.</title>
        <authorList>
            <person name="Ichikawa N."/>
            <person name="Kimura A."/>
            <person name="Kitahashi Y."/>
            <person name="Komaki H."/>
            <person name="Oguchi A."/>
        </authorList>
    </citation>
    <scope>NUCLEOTIDE SEQUENCE [LARGE SCALE GENOMIC DNA]</scope>
    <source>
        <strain evidence="2 3">NBRC 16267</strain>
    </source>
</reference>
<dbReference type="AlphaFoldDB" id="A0A5M3Y2T5"/>